<organism evidence="27 28">
    <name type="scientific">Lepeophtheirus salmonis</name>
    <name type="common">Salmon louse</name>
    <name type="synonym">Caligus salmonis</name>
    <dbReference type="NCBI Taxonomy" id="72036"/>
    <lineage>
        <taxon>Eukaryota</taxon>
        <taxon>Metazoa</taxon>
        <taxon>Ecdysozoa</taxon>
        <taxon>Arthropoda</taxon>
        <taxon>Crustacea</taxon>
        <taxon>Multicrustacea</taxon>
        <taxon>Hexanauplia</taxon>
        <taxon>Copepoda</taxon>
        <taxon>Siphonostomatoida</taxon>
        <taxon>Caligidae</taxon>
        <taxon>Lepeophtheirus</taxon>
    </lineage>
</organism>
<dbReference type="SUPFAM" id="SSF103473">
    <property type="entry name" value="MFS general substrate transporter"/>
    <property type="match status" value="1"/>
</dbReference>
<comment type="catalytic activity">
    <reaction evidence="20">
        <text>D-glucuronate(out) + H(+)(out) = D-glucuronate(in) + H(+)(in)</text>
        <dbReference type="Rhea" id="RHEA:72591"/>
        <dbReference type="ChEBI" id="CHEBI:15378"/>
        <dbReference type="ChEBI" id="CHEBI:58720"/>
    </reaction>
    <physiologicalReaction direction="left-to-right" evidence="20">
        <dbReference type="Rhea" id="RHEA:72592"/>
    </physiologicalReaction>
</comment>
<dbReference type="InterPro" id="IPR011701">
    <property type="entry name" value="MFS"/>
</dbReference>
<dbReference type="Pfam" id="PF07690">
    <property type="entry name" value="MFS_1"/>
    <property type="match status" value="1"/>
</dbReference>
<evidence type="ECO:0000256" key="18">
    <source>
        <dbReference type="ARBA" id="ARBA00051403"/>
    </source>
</evidence>
<evidence type="ECO:0000256" key="22">
    <source>
        <dbReference type="ARBA" id="ARBA00069713"/>
    </source>
</evidence>
<evidence type="ECO:0000256" key="16">
    <source>
        <dbReference type="ARBA" id="ARBA00050554"/>
    </source>
</evidence>
<dbReference type="CDD" id="cd17318">
    <property type="entry name" value="MFS_SLC17"/>
    <property type="match status" value="1"/>
</dbReference>
<keyword evidence="12" id="KW-0325">Glycoprotein</keyword>
<dbReference type="PANTHER" id="PTHR11662">
    <property type="entry name" value="SOLUTE CARRIER FAMILY 17"/>
    <property type="match status" value="1"/>
</dbReference>
<dbReference type="InterPro" id="IPR020846">
    <property type="entry name" value="MFS_dom"/>
</dbReference>
<dbReference type="InterPro" id="IPR036259">
    <property type="entry name" value="MFS_trans_sf"/>
</dbReference>
<evidence type="ECO:0000256" key="20">
    <source>
        <dbReference type="ARBA" id="ARBA00051612"/>
    </source>
</evidence>
<evidence type="ECO:0000256" key="17">
    <source>
        <dbReference type="ARBA" id="ARBA00050625"/>
    </source>
</evidence>
<comment type="catalytic activity">
    <reaction evidence="16">
        <text>L-aspartate(out) = L-aspartate(in)</text>
        <dbReference type="Rhea" id="RHEA:66332"/>
        <dbReference type="ChEBI" id="CHEBI:29991"/>
    </reaction>
    <physiologicalReaction direction="left-to-right" evidence="16">
        <dbReference type="Rhea" id="RHEA:66333"/>
    </physiologicalReaction>
</comment>
<reference evidence="27" key="1">
    <citation type="submission" date="2021-02" db="EMBL/GenBank/DDBJ databases">
        <authorList>
            <person name="Bekaert M."/>
        </authorList>
    </citation>
    <scope>NUCLEOTIDE SEQUENCE</scope>
    <source>
        <strain evidence="27">IoA-00</strain>
    </source>
</reference>
<evidence type="ECO:0000256" key="8">
    <source>
        <dbReference type="ARBA" id="ARBA00022847"/>
    </source>
</evidence>
<evidence type="ECO:0000256" key="25">
    <source>
        <dbReference type="ARBA" id="ARBA00081925"/>
    </source>
</evidence>
<evidence type="ECO:0000256" key="23">
    <source>
        <dbReference type="ARBA" id="ARBA00080244"/>
    </source>
</evidence>
<evidence type="ECO:0000256" key="10">
    <source>
        <dbReference type="ARBA" id="ARBA00023018"/>
    </source>
</evidence>
<comment type="catalytic activity">
    <reaction evidence="18">
        <text>N-acetyl-L-aspartyl-L-glutamate(out) = N-acetyl-L-aspartyl-L-glutamate(in)</text>
        <dbReference type="Rhea" id="RHEA:72599"/>
        <dbReference type="ChEBI" id="CHEBI:76931"/>
    </reaction>
    <physiologicalReaction direction="left-to-right" evidence="18">
        <dbReference type="Rhea" id="RHEA:72600"/>
    </physiologicalReaction>
</comment>
<evidence type="ECO:0000256" key="1">
    <source>
        <dbReference type="ARBA" id="ARBA00004432"/>
    </source>
</evidence>
<keyword evidence="10" id="KW-0770">Synapse</keyword>
<keyword evidence="14" id="KW-0968">Cytoplasmic vesicle</keyword>
<evidence type="ECO:0000256" key="6">
    <source>
        <dbReference type="ARBA" id="ARBA00022475"/>
    </source>
</evidence>
<dbReference type="PANTHER" id="PTHR11662:SF455">
    <property type="entry name" value="GH23975P"/>
    <property type="match status" value="1"/>
</dbReference>
<dbReference type="Proteomes" id="UP000675881">
    <property type="component" value="Chromosome 7"/>
</dbReference>
<sequence length="588" mass="66041">MIDEITYRRWTHTDRSQLETLVKSIHDFVENFTKGLQKYQQYAFIAKMQSSSFKRAKKELEDEEMVVGSKREPQVFNVDYELNHGYLLRLNICEWMAETTASETEPIRTKSENYGLADKDLEEDLNNGKRRRLANICEKLCRRRYVVAGLAFFWILRDLYAQKNGSEKILPPEFRWESSTQGLILGSFFYGYIVTQIPGGFLATRFGGKRIFLIGIAATAFLTILTPILTKIGTGFLITTRILEGLFEGMTYPSIHAIWAKWAPPLERSRLAAVAFSGSYVGTVIALPLSGLLAQHVNWESIFYVFGCIGLIWCALWAWVVKDSPEDDTKITESELEYLRSAIGVTNEECLMTPPWKKMLSSKAVWAIIIAHFAENWGFYTLLTGLPMFMRDVLKYKLDQAGFLAALPYLLMACIVQSAGVLADLARTKGRLSTTQVRKLFTCGSYSCQAFFMTLTALLMQRGSAITCISLSLGCGGFAWAGFSINHLDIAPQYAAILMGISNTIGTIPGILSPALTGFIVQDKTPEEWQYVFFITASVYFVGGILYVFMASGERQDWSKIEGEDHIDGTDVESVSSVTARQTDYGTN</sequence>
<comment type="catalytic activity">
    <reaction evidence="19">
        <text>L-glutamate(out) = L-glutamate(in)</text>
        <dbReference type="Rhea" id="RHEA:66336"/>
        <dbReference type="ChEBI" id="CHEBI:29985"/>
    </reaction>
    <physiologicalReaction direction="left-to-right" evidence="19">
        <dbReference type="Rhea" id="RHEA:66337"/>
    </physiologicalReaction>
</comment>
<dbReference type="InterPro" id="IPR050382">
    <property type="entry name" value="MFS_Na/Anion_cotransporter"/>
</dbReference>
<dbReference type="GO" id="GO:0015293">
    <property type="term" value="F:symporter activity"/>
    <property type="evidence" value="ECO:0007669"/>
    <property type="project" value="UniProtKB-KW"/>
</dbReference>
<keyword evidence="9" id="KW-1133">Transmembrane helix</keyword>
<keyword evidence="11" id="KW-0472">Membrane</keyword>
<evidence type="ECO:0000256" key="13">
    <source>
        <dbReference type="ARBA" id="ARBA00023228"/>
    </source>
</evidence>
<feature type="domain" description="Major facilitator superfamily (MFS) profile" evidence="26">
    <location>
        <begin position="144"/>
        <end position="555"/>
    </location>
</feature>
<evidence type="ECO:0000256" key="15">
    <source>
        <dbReference type="ARBA" id="ARBA00050101"/>
    </source>
</evidence>
<evidence type="ECO:0000256" key="21">
    <source>
        <dbReference type="ARBA" id="ARBA00056891"/>
    </source>
</evidence>
<evidence type="ECO:0000256" key="9">
    <source>
        <dbReference type="ARBA" id="ARBA00022989"/>
    </source>
</evidence>
<evidence type="ECO:0000256" key="14">
    <source>
        <dbReference type="ARBA" id="ARBA00023329"/>
    </source>
</evidence>
<dbReference type="AlphaFoldDB" id="A0A7R8D5G4"/>
<comment type="catalytic activity">
    <reaction evidence="17">
        <text>N-acetylneuraminate(in) + H(+)(in) = N-acetylneuraminate(out) + H(+)(out)</text>
        <dbReference type="Rhea" id="RHEA:28987"/>
        <dbReference type="ChEBI" id="CHEBI:15378"/>
        <dbReference type="ChEBI" id="CHEBI:35418"/>
    </reaction>
    <physiologicalReaction direction="right-to-left" evidence="17">
        <dbReference type="Rhea" id="RHEA:28989"/>
    </physiologicalReaction>
</comment>
<evidence type="ECO:0000256" key="12">
    <source>
        <dbReference type="ARBA" id="ARBA00023180"/>
    </source>
</evidence>
<comment type="subcellular location">
    <subcellularLocation>
        <location evidence="2">Basolateral cell membrane</location>
        <topology evidence="2">Multi-pass membrane protein</topology>
    </subcellularLocation>
    <subcellularLocation>
        <location evidence="3">Cytoplasmic vesicle</location>
        <location evidence="3">Secretory vesicle membrane</location>
        <topology evidence="3">Multi-pass membrane protein</topology>
    </subcellularLocation>
    <subcellularLocation>
        <location evidence="1">Cytoplasmic vesicle</location>
        <location evidence="1">Secretory vesicle</location>
        <location evidence="1">Synaptic vesicle membrane</location>
    </subcellularLocation>
    <subcellularLocation>
        <location evidence="4">Lysosome membrane</location>
    </subcellularLocation>
</comment>
<dbReference type="GO" id="GO:0006820">
    <property type="term" value="P:monoatomic anion transport"/>
    <property type="evidence" value="ECO:0007669"/>
    <property type="project" value="TreeGrafter"/>
</dbReference>
<dbReference type="EMBL" id="HG994586">
    <property type="protein sequence ID" value="CAF3004858.1"/>
    <property type="molecule type" value="Genomic_DNA"/>
</dbReference>
<comment type="catalytic activity">
    <reaction evidence="15">
        <text>2 nitrate(out) + H(+)(out) = 2 nitrate(in) + H(+)(in)</text>
        <dbReference type="Rhea" id="RHEA:71539"/>
        <dbReference type="ChEBI" id="CHEBI:15378"/>
        <dbReference type="ChEBI" id="CHEBI:17632"/>
    </reaction>
    <physiologicalReaction direction="left-to-right" evidence="15">
        <dbReference type="Rhea" id="RHEA:71540"/>
    </physiologicalReaction>
</comment>
<comment type="function">
    <text evidence="21">Receptor for CM101, a polysaccharide produced by group B Streptococcus with antipathoangiogenic properties.</text>
</comment>
<dbReference type="PROSITE" id="PS50850">
    <property type="entry name" value="MFS"/>
    <property type="match status" value="1"/>
</dbReference>
<keyword evidence="7" id="KW-0812">Transmembrane</keyword>
<dbReference type="Gene3D" id="1.20.1250.20">
    <property type="entry name" value="MFS general substrate transporter like domains"/>
    <property type="match status" value="2"/>
</dbReference>
<evidence type="ECO:0000256" key="2">
    <source>
        <dbReference type="ARBA" id="ARBA00004554"/>
    </source>
</evidence>
<name>A0A7R8D5G4_LEPSM</name>
<dbReference type="FunFam" id="1.20.1250.20:FF:000067">
    <property type="entry name" value="sialin isoform X2"/>
    <property type="match status" value="1"/>
</dbReference>
<evidence type="ECO:0000313" key="28">
    <source>
        <dbReference type="Proteomes" id="UP000675881"/>
    </source>
</evidence>
<keyword evidence="8" id="KW-0769">Symport</keyword>
<keyword evidence="5" id="KW-0813">Transport</keyword>
<dbReference type="OrthoDB" id="2985014at2759"/>
<evidence type="ECO:0000256" key="11">
    <source>
        <dbReference type="ARBA" id="ARBA00023136"/>
    </source>
</evidence>
<dbReference type="GO" id="GO:0046942">
    <property type="term" value="P:carboxylic acid transport"/>
    <property type="evidence" value="ECO:0007669"/>
    <property type="project" value="UniProtKB-ARBA"/>
</dbReference>
<proteinExistence type="predicted"/>
<evidence type="ECO:0000256" key="7">
    <source>
        <dbReference type="ARBA" id="ARBA00022692"/>
    </source>
</evidence>
<evidence type="ECO:0000256" key="24">
    <source>
        <dbReference type="ARBA" id="ARBA00081195"/>
    </source>
</evidence>
<dbReference type="GO" id="GO:0005765">
    <property type="term" value="C:lysosomal membrane"/>
    <property type="evidence" value="ECO:0007669"/>
    <property type="project" value="UniProtKB-SubCell"/>
</dbReference>
<evidence type="ECO:0000256" key="5">
    <source>
        <dbReference type="ARBA" id="ARBA00022448"/>
    </source>
</evidence>
<keyword evidence="28" id="KW-1185">Reference proteome</keyword>
<accession>A0A7R8D5G4</accession>
<evidence type="ECO:0000256" key="4">
    <source>
        <dbReference type="ARBA" id="ARBA00004656"/>
    </source>
</evidence>
<gene>
    <name evidence="27" type="ORF">LSAA_12641</name>
</gene>
<dbReference type="GO" id="GO:0030672">
    <property type="term" value="C:synaptic vesicle membrane"/>
    <property type="evidence" value="ECO:0007669"/>
    <property type="project" value="UniProtKB-SubCell"/>
</dbReference>
<keyword evidence="13" id="KW-0458">Lysosome</keyword>
<dbReference type="GO" id="GO:0016323">
    <property type="term" value="C:basolateral plasma membrane"/>
    <property type="evidence" value="ECO:0007669"/>
    <property type="project" value="UniProtKB-SubCell"/>
</dbReference>
<evidence type="ECO:0000259" key="26">
    <source>
        <dbReference type="PROSITE" id="PS50850"/>
    </source>
</evidence>
<protein>
    <recommendedName>
        <fullName evidence="22">Sialin</fullName>
    </recommendedName>
    <alternativeName>
        <fullName evidence="25">H(+)/nitrate cotransporter</fullName>
    </alternativeName>
    <alternativeName>
        <fullName evidence="23">H(+)/sialic acid cotransporter</fullName>
    </alternativeName>
    <alternativeName>
        <fullName evidence="24">Vesicular excitatory amino acid transporter</fullName>
    </alternativeName>
</protein>
<dbReference type="FunFam" id="1.20.1250.20:FF:000003">
    <property type="entry name" value="Solute carrier family 17 member 3"/>
    <property type="match status" value="1"/>
</dbReference>
<evidence type="ECO:0000256" key="3">
    <source>
        <dbReference type="ARBA" id="ARBA00004638"/>
    </source>
</evidence>
<evidence type="ECO:0000256" key="19">
    <source>
        <dbReference type="ARBA" id="ARBA00051447"/>
    </source>
</evidence>
<keyword evidence="6" id="KW-1003">Cell membrane</keyword>
<evidence type="ECO:0000313" key="27">
    <source>
        <dbReference type="EMBL" id="CAF3004858.1"/>
    </source>
</evidence>